<keyword evidence="1 4" id="KW-0808">Transferase</keyword>
<keyword evidence="3 4" id="KW-0012">Acyltransferase</keyword>
<dbReference type="EMBL" id="CP055263">
    <property type="protein sequence ID" value="QNF26831.1"/>
    <property type="molecule type" value="Genomic_DNA"/>
</dbReference>
<evidence type="ECO:0000256" key="2">
    <source>
        <dbReference type="ARBA" id="ARBA00022969"/>
    </source>
</evidence>
<dbReference type="NCBIfam" id="NF002869">
    <property type="entry name" value="PRK03187.1"/>
    <property type="match status" value="1"/>
</dbReference>
<evidence type="ECO:0000256" key="3">
    <source>
        <dbReference type="ARBA" id="ARBA00023315"/>
    </source>
</evidence>
<dbReference type="Proteomes" id="UP000515490">
    <property type="component" value="Chromosome"/>
</dbReference>
<dbReference type="Pfam" id="PF20085">
    <property type="entry name" value="TGL"/>
    <property type="match status" value="1"/>
</dbReference>
<evidence type="ECO:0000313" key="4">
    <source>
        <dbReference type="EMBL" id="QNF26831.1"/>
    </source>
</evidence>
<dbReference type="EC" id="2.3.2.13" evidence="4"/>
<reference evidence="4 5" key="1">
    <citation type="submission" date="2020-06" db="EMBL/GenBank/DDBJ databases">
        <title>Metabacillus dokdonensis sp. nov., isolated from the rhizosphere of Elymus tsukushiensis, a plant native to the Dokdo Islands, Republic of Korea.</title>
        <authorList>
            <person name="Lee S.Y."/>
            <person name="Hwang Y.J."/>
            <person name="Son J.S."/>
            <person name="Ghim S.Y."/>
        </authorList>
    </citation>
    <scope>NUCLEOTIDE SEQUENCE [LARGE SCALE GENOMIC DNA]</scope>
    <source>
        <strain evidence="4 5">KUDC1714</strain>
    </source>
</reference>
<organism evidence="4 5">
    <name type="scientific">Metabacillus elymi</name>
    <dbReference type="NCBI Taxonomy" id="2745198"/>
    <lineage>
        <taxon>Bacteria</taxon>
        <taxon>Bacillati</taxon>
        <taxon>Bacillota</taxon>
        <taxon>Bacilli</taxon>
        <taxon>Bacillales</taxon>
        <taxon>Bacillaceae</taxon>
        <taxon>Metabacillus</taxon>
    </lineage>
</organism>
<evidence type="ECO:0000313" key="5">
    <source>
        <dbReference type="Proteomes" id="UP000515490"/>
    </source>
</evidence>
<dbReference type="GO" id="GO:0003810">
    <property type="term" value="F:protein-glutamine gamma-glutamyltransferase activity"/>
    <property type="evidence" value="ECO:0007669"/>
    <property type="project" value="UniProtKB-EC"/>
</dbReference>
<proteinExistence type="inferred from homology"/>
<gene>
    <name evidence="4" type="ORF">HUW50_04310</name>
</gene>
<dbReference type="RefSeq" id="WP_066330283.1">
    <property type="nucleotide sequence ID" value="NZ_CP055263.1"/>
</dbReference>
<name>A0ABX6S4Y5_9BACI</name>
<dbReference type="HAMAP" id="MF_00727">
    <property type="entry name" value="Tgl"/>
    <property type="match status" value="1"/>
</dbReference>
<keyword evidence="5" id="KW-1185">Reference proteome</keyword>
<accession>A0ABX6S4Y5</accession>
<evidence type="ECO:0000256" key="1">
    <source>
        <dbReference type="ARBA" id="ARBA00022679"/>
    </source>
</evidence>
<protein>
    <submittedName>
        <fullName evidence="4">Protein-glutamine gamma-glutamyltransferase</fullName>
        <ecNumber evidence="4">2.3.2.13</ecNumber>
    </submittedName>
</protein>
<keyword evidence="2" id="KW-0749">Sporulation</keyword>
<dbReference type="InterPro" id="IPR020916">
    <property type="entry name" value="Gln_gamma-glutamylTfrase_bac"/>
</dbReference>
<sequence>MIFIGNNLASGNQLKSTTLTAEENEIIDRMNQYQEKYFFLNEDHFQFVLHLRSAIIHASRSLFNSKAKFTTFETSHCNERYWRLTNQGGFKLREGIRPSDAINDIFQNGVLYGFECATAMVIIYYKAVLDSINFEQFNRIYLGMYLRDWQSDDDLPIYTRRGNDYLPGDCLYFNNPQFNPKTPQWRGENAIDLGNKLFFAHGIGIKPAEGILEALNKRRNPHATESAYLLSQVTRLDDYYLYQFASGAHKRYK</sequence>